<gene>
    <name evidence="3" type="ORF">OH76DRAFT_462642</name>
</gene>
<protein>
    <submittedName>
        <fullName evidence="3">Uncharacterized protein</fullName>
    </submittedName>
</protein>
<proteinExistence type="predicted"/>
<keyword evidence="2" id="KW-0812">Transmembrane</keyword>
<feature type="transmembrane region" description="Helical" evidence="2">
    <location>
        <begin position="38"/>
        <end position="58"/>
    </location>
</feature>
<keyword evidence="4" id="KW-1185">Reference proteome</keyword>
<evidence type="ECO:0000313" key="3">
    <source>
        <dbReference type="EMBL" id="RDX50209.1"/>
    </source>
</evidence>
<feature type="compositionally biased region" description="Polar residues" evidence="1">
    <location>
        <begin position="96"/>
        <end position="111"/>
    </location>
</feature>
<feature type="compositionally biased region" description="Low complexity" evidence="1">
    <location>
        <begin position="112"/>
        <end position="122"/>
    </location>
</feature>
<keyword evidence="2" id="KW-0472">Membrane</keyword>
<name>A0A371DCD7_9APHY</name>
<feature type="region of interest" description="Disordered" evidence="1">
    <location>
        <begin position="96"/>
        <end position="122"/>
    </location>
</feature>
<reference evidence="3 4" key="1">
    <citation type="journal article" date="2018" name="Biotechnol. Biofuels">
        <title>Integrative visual omics of the white-rot fungus Polyporus brumalis exposes the biotechnological potential of its oxidative enzymes for delignifying raw plant biomass.</title>
        <authorList>
            <person name="Miyauchi S."/>
            <person name="Rancon A."/>
            <person name="Drula E."/>
            <person name="Hage H."/>
            <person name="Chaduli D."/>
            <person name="Favel A."/>
            <person name="Grisel S."/>
            <person name="Henrissat B."/>
            <person name="Herpoel-Gimbert I."/>
            <person name="Ruiz-Duenas F.J."/>
            <person name="Chevret D."/>
            <person name="Hainaut M."/>
            <person name="Lin J."/>
            <person name="Wang M."/>
            <person name="Pangilinan J."/>
            <person name="Lipzen A."/>
            <person name="Lesage-Meessen L."/>
            <person name="Navarro D."/>
            <person name="Riley R."/>
            <person name="Grigoriev I.V."/>
            <person name="Zhou S."/>
            <person name="Raouche S."/>
            <person name="Rosso M.N."/>
        </authorList>
    </citation>
    <scope>NUCLEOTIDE SEQUENCE [LARGE SCALE GENOMIC DNA]</scope>
    <source>
        <strain evidence="3 4">BRFM 1820</strain>
    </source>
</reference>
<organism evidence="3 4">
    <name type="scientific">Lentinus brumalis</name>
    <dbReference type="NCBI Taxonomy" id="2498619"/>
    <lineage>
        <taxon>Eukaryota</taxon>
        <taxon>Fungi</taxon>
        <taxon>Dikarya</taxon>
        <taxon>Basidiomycota</taxon>
        <taxon>Agaricomycotina</taxon>
        <taxon>Agaricomycetes</taxon>
        <taxon>Polyporales</taxon>
        <taxon>Polyporaceae</taxon>
        <taxon>Lentinus</taxon>
    </lineage>
</organism>
<evidence type="ECO:0000256" key="1">
    <source>
        <dbReference type="SAM" id="MobiDB-lite"/>
    </source>
</evidence>
<dbReference type="Proteomes" id="UP000256964">
    <property type="component" value="Unassembled WGS sequence"/>
</dbReference>
<keyword evidence="2" id="KW-1133">Transmembrane helix</keyword>
<dbReference type="AlphaFoldDB" id="A0A371DCD7"/>
<evidence type="ECO:0000256" key="2">
    <source>
        <dbReference type="SAM" id="Phobius"/>
    </source>
</evidence>
<dbReference type="EMBL" id="KZ857400">
    <property type="protein sequence ID" value="RDX50209.1"/>
    <property type="molecule type" value="Genomic_DNA"/>
</dbReference>
<accession>A0A371DCD7</accession>
<sequence length="178" mass="19315">MTYPVSDSPCSYGFLDQAPLYRIFQMPVSRFALTFDSLLKNVFIVLLACGHAATLIGLKARTVTADLRHVACACPEATFLHCSSCKWLERAVPRSSTHQLPRSHSARSVSSTHPPTGAAKTGPPTLLSIQVPAFAACPAWCHSYRATLSARLPARLPRPLGAGSLRPFIGLSETSRRR</sequence>
<evidence type="ECO:0000313" key="4">
    <source>
        <dbReference type="Proteomes" id="UP000256964"/>
    </source>
</evidence>